<dbReference type="RefSeq" id="WP_081142230.1">
    <property type="nucleotide sequence ID" value="NZ_CP015363.1"/>
</dbReference>
<dbReference type="KEGG" id="fai:FAD_0955"/>
<evidence type="ECO:0000313" key="2">
    <source>
        <dbReference type="Proteomes" id="UP000192050"/>
    </source>
</evidence>
<gene>
    <name evidence="1" type="ORF">FAD_0955</name>
</gene>
<dbReference type="AlphaFoldDB" id="A0A1V0N3W9"/>
<keyword evidence="2" id="KW-1185">Reference proteome</keyword>
<dbReference type="InterPro" id="IPR011067">
    <property type="entry name" value="Plasmid_toxin/cell-grow_inhib"/>
</dbReference>
<dbReference type="Gene3D" id="2.30.30.110">
    <property type="match status" value="1"/>
</dbReference>
<evidence type="ECO:0000313" key="1">
    <source>
        <dbReference type="EMBL" id="ARD84838.1"/>
    </source>
</evidence>
<protein>
    <submittedName>
        <fullName evidence="1">Toxin component PemK</fullName>
    </submittedName>
</protein>
<dbReference type="GO" id="GO:0003677">
    <property type="term" value="F:DNA binding"/>
    <property type="evidence" value="ECO:0007669"/>
    <property type="project" value="InterPro"/>
</dbReference>
<dbReference type="OrthoDB" id="90963at2157"/>
<dbReference type="InterPro" id="IPR003477">
    <property type="entry name" value="PemK-like"/>
</dbReference>
<organism evidence="1 2">
    <name type="scientific">Ferroplasma acidiphilum</name>
    <dbReference type="NCBI Taxonomy" id="74969"/>
    <lineage>
        <taxon>Archaea</taxon>
        <taxon>Methanobacteriati</taxon>
        <taxon>Thermoplasmatota</taxon>
        <taxon>Thermoplasmata</taxon>
        <taxon>Thermoplasmatales</taxon>
        <taxon>Ferroplasmaceae</taxon>
        <taxon>Ferroplasma</taxon>
    </lineage>
</organism>
<accession>A0A1V0N3W9</accession>
<sequence length="104" mass="11538">MPESGDVILTRVKFADGSGSKIRPALVLFEEFGNVVIAGITTNLRMKGIYLSTSEGVPQDSVIKLNYIFTITNDAILKTVFHLSKEKRQLVLKGLREKLDTLDL</sequence>
<dbReference type="EMBL" id="CP015363">
    <property type="protein sequence ID" value="ARD84838.1"/>
    <property type="molecule type" value="Genomic_DNA"/>
</dbReference>
<proteinExistence type="predicted"/>
<dbReference type="GeneID" id="31676456"/>
<dbReference type="SUPFAM" id="SSF50118">
    <property type="entry name" value="Cell growth inhibitor/plasmid maintenance toxic component"/>
    <property type="match status" value="1"/>
</dbReference>
<dbReference type="Proteomes" id="UP000192050">
    <property type="component" value="Chromosome"/>
</dbReference>
<name>A0A1V0N3W9_9ARCH</name>
<dbReference type="Pfam" id="PF02452">
    <property type="entry name" value="PemK_toxin"/>
    <property type="match status" value="1"/>
</dbReference>
<reference evidence="1 2" key="1">
    <citation type="submission" date="2011-10" db="EMBL/GenBank/DDBJ databases">
        <title>Metabolic and evolutionary patterns in the extreme acidophile Ferroplasma acidiphilum.</title>
        <authorList>
            <person name="Golyshina O.V."/>
            <person name="Kozyavkin S.A."/>
            <person name="Tatusov R.L."/>
            <person name="Slesarev A.I."/>
            <person name="Golyshin P.N."/>
        </authorList>
    </citation>
    <scope>NUCLEOTIDE SEQUENCE [LARGE SCALE GENOMIC DNA]</scope>
    <source>
        <strain evidence="2">Y</strain>
    </source>
</reference>